<reference evidence="1" key="1">
    <citation type="submission" date="2021-06" db="EMBL/GenBank/DDBJ databases">
        <authorList>
            <person name="Kallberg Y."/>
            <person name="Tangrot J."/>
            <person name="Rosling A."/>
        </authorList>
    </citation>
    <scope>NUCLEOTIDE SEQUENCE</scope>
    <source>
        <strain evidence="1">MA453B</strain>
    </source>
</reference>
<keyword evidence="2" id="KW-1185">Reference proteome</keyword>
<dbReference type="EMBL" id="CAJVPY010051130">
    <property type="protein sequence ID" value="CAG8814272.1"/>
    <property type="molecule type" value="Genomic_DNA"/>
</dbReference>
<accession>A0A9N9K7R9</accession>
<feature type="non-terminal residue" evidence="1">
    <location>
        <position position="1"/>
    </location>
</feature>
<gene>
    <name evidence="1" type="ORF">DERYTH_LOCUS25934</name>
</gene>
<comment type="caution">
    <text evidence="1">The sequence shown here is derived from an EMBL/GenBank/DDBJ whole genome shotgun (WGS) entry which is preliminary data.</text>
</comment>
<dbReference type="Proteomes" id="UP000789405">
    <property type="component" value="Unassembled WGS sequence"/>
</dbReference>
<organism evidence="1 2">
    <name type="scientific">Dentiscutata erythropus</name>
    <dbReference type="NCBI Taxonomy" id="1348616"/>
    <lineage>
        <taxon>Eukaryota</taxon>
        <taxon>Fungi</taxon>
        <taxon>Fungi incertae sedis</taxon>
        <taxon>Mucoromycota</taxon>
        <taxon>Glomeromycotina</taxon>
        <taxon>Glomeromycetes</taxon>
        <taxon>Diversisporales</taxon>
        <taxon>Gigasporaceae</taxon>
        <taxon>Dentiscutata</taxon>
    </lineage>
</organism>
<evidence type="ECO:0000313" key="2">
    <source>
        <dbReference type="Proteomes" id="UP000789405"/>
    </source>
</evidence>
<proteinExistence type="predicted"/>
<feature type="non-terminal residue" evidence="1">
    <location>
        <position position="40"/>
    </location>
</feature>
<protein>
    <submittedName>
        <fullName evidence="1">22370_t:CDS:1</fullName>
    </submittedName>
</protein>
<sequence length="40" mass="4251">DLLAQSYTANLIAEELEKIIEIIGSNKFSAVVSNAGSNVQ</sequence>
<evidence type="ECO:0000313" key="1">
    <source>
        <dbReference type="EMBL" id="CAG8814272.1"/>
    </source>
</evidence>
<dbReference type="AlphaFoldDB" id="A0A9N9K7R9"/>
<name>A0A9N9K7R9_9GLOM</name>